<evidence type="ECO:0000259" key="15">
    <source>
        <dbReference type="Pfam" id="PF01225"/>
    </source>
</evidence>
<dbReference type="AlphaFoldDB" id="A0A9D1JTH0"/>
<evidence type="ECO:0000313" key="19">
    <source>
        <dbReference type="Proteomes" id="UP000886741"/>
    </source>
</evidence>
<reference evidence="18" key="2">
    <citation type="journal article" date="2021" name="PeerJ">
        <title>Extensive microbial diversity within the chicken gut microbiome revealed by metagenomics and culture.</title>
        <authorList>
            <person name="Gilroy R."/>
            <person name="Ravi A."/>
            <person name="Getino M."/>
            <person name="Pursley I."/>
            <person name="Horton D.L."/>
            <person name="Alikhan N.F."/>
            <person name="Baker D."/>
            <person name="Gharbi K."/>
            <person name="Hall N."/>
            <person name="Watson M."/>
            <person name="Adriaenssens E.M."/>
            <person name="Foster-Nyarko E."/>
            <person name="Jarju S."/>
            <person name="Secka A."/>
            <person name="Antonio M."/>
            <person name="Oren A."/>
            <person name="Chaudhuri R.R."/>
            <person name="La Ragione R."/>
            <person name="Hildebrand F."/>
            <person name="Pallen M.J."/>
        </authorList>
    </citation>
    <scope>NUCLEOTIDE SEQUENCE</scope>
    <source>
        <strain evidence="18">ChiBcec16-1751</strain>
    </source>
</reference>
<keyword evidence="4 14" id="KW-0963">Cytoplasm</keyword>
<proteinExistence type="inferred from homology"/>
<evidence type="ECO:0000256" key="6">
    <source>
        <dbReference type="ARBA" id="ARBA00022618"/>
    </source>
</evidence>
<dbReference type="GO" id="GO:0005737">
    <property type="term" value="C:cytoplasm"/>
    <property type="evidence" value="ECO:0007669"/>
    <property type="project" value="UniProtKB-SubCell"/>
</dbReference>
<dbReference type="InterPro" id="IPR036565">
    <property type="entry name" value="Mur-like_cat_sf"/>
</dbReference>
<dbReference type="SUPFAM" id="SSF53623">
    <property type="entry name" value="MurD-like peptide ligases, catalytic domain"/>
    <property type="match status" value="1"/>
</dbReference>
<dbReference type="Gene3D" id="3.90.190.20">
    <property type="entry name" value="Mur ligase, C-terminal domain"/>
    <property type="match status" value="1"/>
</dbReference>
<keyword evidence="8 14" id="KW-0067">ATP-binding</keyword>
<dbReference type="InterPro" id="IPR050061">
    <property type="entry name" value="MurCDEF_pg_biosynth"/>
</dbReference>
<evidence type="ECO:0000256" key="9">
    <source>
        <dbReference type="ARBA" id="ARBA00022960"/>
    </source>
</evidence>
<evidence type="ECO:0000256" key="7">
    <source>
        <dbReference type="ARBA" id="ARBA00022741"/>
    </source>
</evidence>
<feature type="binding site" evidence="14">
    <location>
        <begin position="123"/>
        <end position="129"/>
    </location>
    <ligand>
        <name>ATP</name>
        <dbReference type="ChEBI" id="CHEBI:30616"/>
    </ligand>
</feature>
<reference evidence="18" key="1">
    <citation type="submission" date="2020-10" db="EMBL/GenBank/DDBJ databases">
        <authorList>
            <person name="Gilroy R."/>
        </authorList>
    </citation>
    <scope>NUCLEOTIDE SEQUENCE</scope>
    <source>
        <strain evidence="18">ChiBcec16-1751</strain>
    </source>
</reference>
<protein>
    <recommendedName>
        <fullName evidence="3 14">UDP-N-acetylmuramate--L-alanine ligase</fullName>
        <ecNumber evidence="3 14">6.3.2.8</ecNumber>
    </recommendedName>
    <alternativeName>
        <fullName evidence="14">UDP-N-acetylmuramoyl-L-alanine synthetase</fullName>
    </alternativeName>
</protein>
<evidence type="ECO:0000259" key="17">
    <source>
        <dbReference type="Pfam" id="PF08245"/>
    </source>
</evidence>
<dbReference type="InterPro" id="IPR000713">
    <property type="entry name" value="Mur_ligase_N"/>
</dbReference>
<dbReference type="Proteomes" id="UP000886741">
    <property type="component" value="Unassembled WGS sequence"/>
</dbReference>
<comment type="caution">
    <text evidence="18">The sequence shown here is derived from an EMBL/GenBank/DDBJ whole genome shotgun (WGS) entry which is preliminary data.</text>
</comment>
<dbReference type="Gene3D" id="3.40.50.720">
    <property type="entry name" value="NAD(P)-binding Rossmann-like Domain"/>
    <property type="match status" value="1"/>
</dbReference>
<evidence type="ECO:0000259" key="16">
    <source>
        <dbReference type="Pfam" id="PF02875"/>
    </source>
</evidence>
<dbReference type="InterPro" id="IPR004101">
    <property type="entry name" value="Mur_ligase_C"/>
</dbReference>
<dbReference type="GO" id="GO:0005524">
    <property type="term" value="F:ATP binding"/>
    <property type="evidence" value="ECO:0007669"/>
    <property type="project" value="UniProtKB-UniRule"/>
</dbReference>
<evidence type="ECO:0000256" key="10">
    <source>
        <dbReference type="ARBA" id="ARBA00022984"/>
    </source>
</evidence>
<dbReference type="Pfam" id="PF02875">
    <property type="entry name" value="Mur_ligase_C"/>
    <property type="match status" value="1"/>
</dbReference>
<dbReference type="GO" id="GO:0008360">
    <property type="term" value="P:regulation of cell shape"/>
    <property type="evidence" value="ECO:0007669"/>
    <property type="project" value="UniProtKB-KW"/>
</dbReference>
<dbReference type="GO" id="GO:0051301">
    <property type="term" value="P:cell division"/>
    <property type="evidence" value="ECO:0007669"/>
    <property type="project" value="UniProtKB-KW"/>
</dbReference>
<dbReference type="NCBIfam" id="TIGR01082">
    <property type="entry name" value="murC"/>
    <property type="match status" value="1"/>
</dbReference>
<comment type="pathway">
    <text evidence="2 14">Cell wall biogenesis; peptidoglycan biosynthesis.</text>
</comment>
<dbReference type="SUPFAM" id="SSF51984">
    <property type="entry name" value="MurCD N-terminal domain"/>
    <property type="match status" value="1"/>
</dbReference>
<comment type="similarity">
    <text evidence="14">Belongs to the MurCDEF family.</text>
</comment>
<dbReference type="SUPFAM" id="SSF53244">
    <property type="entry name" value="MurD-like peptide ligases, peptide-binding domain"/>
    <property type="match status" value="1"/>
</dbReference>
<evidence type="ECO:0000256" key="8">
    <source>
        <dbReference type="ARBA" id="ARBA00022840"/>
    </source>
</evidence>
<dbReference type="InterPro" id="IPR005758">
    <property type="entry name" value="UDP-N-AcMur_Ala_ligase_MurC"/>
</dbReference>
<dbReference type="GO" id="GO:0009252">
    <property type="term" value="P:peptidoglycan biosynthetic process"/>
    <property type="evidence" value="ECO:0007669"/>
    <property type="project" value="UniProtKB-UniRule"/>
</dbReference>
<accession>A0A9D1JTH0</accession>
<name>A0A9D1JTH0_9FIRM</name>
<keyword evidence="9 14" id="KW-0133">Cell shape</keyword>
<evidence type="ECO:0000313" key="18">
    <source>
        <dbReference type="EMBL" id="HIS65122.1"/>
    </source>
</evidence>
<comment type="subcellular location">
    <subcellularLocation>
        <location evidence="1 14">Cytoplasm</location>
    </subcellularLocation>
</comment>
<keyword evidence="5 14" id="KW-0436">Ligase</keyword>
<keyword evidence="12 14" id="KW-0961">Cell wall biogenesis/degradation</keyword>
<evidence type="ECO:0000256" key="2">
    <source>
        <dbReference type="ARBA" id="ARBA00004752"/>
    </source>
</evidence>
<dbReference type="EMBL" id="DVJJ01000108">
    <property type="protein sequence ID" value="HIS65122.1"/>
    <property type="molecule type" value="Genomic_DNA"/>
</dbReference>
<gene>
    <name evidence="14 18" type="primary">murC</name>
    <name evidence="18" type="ORF">IAA83_07115</name>
</gene>
<dbReference type="Pfam" id="PF01225">
    <property type="entry name" value="Mur_ligase"/>
    <property type="match status" value="1"/>
</dbReference>
<dbReference type="PANTHER" id="PTHR43445:SF3">
    <property type="entry name" value="UDP-N-ACETYLMURAMATE--L-ALANINE LIGASE"/>
    <property type="match status" value="1"/>
</dbReference>
<evidence type="ECO:0000256" key="5">
    <source>
        <dbReference type="ARBA" id="ARBA00022598"/>
    </source>
</evidence>
<evidence type="ECO:0000256" key="12">
    <source>
        <dbReference type="ARBA" id="ARBA00023316"/>
    </source>
</evidence>
<keyword evidence="10 14" id="KW-0573">Peptidoglycan synthesis</keyword>
<evidence type="ECO:0000256" key="11">
    <source>
        <dbReference type="ARBA" id="ARBA00023306"/>
    </source>
</evidence>
<evidence type="ECO:0000256" key="1">
    <source>
        <dbReference type="ARBA" id="ARBA00004496"/>
    </source>
</evidence>
<comment type="catalytic activity">
    <reaction evidence="13 14">
        <text>UDP-N-acetyl-alpha-D-muramate + L-alanine + ATP = UDP-N-acetyl-alpha-D-muramoyl-L-alanine + ADP + phosphate + H(+)</text>
        <dbReference type="Rhea" id="RHEA:23372"/>
        <dbReference type="ChEBI" id="CHEBI:15378"/>
        <dbReference type="ChEBI" id="CHEBI:30616"/>
        <dbReference type="ChEBI" id="CHEBI:43474"/>
        <dbReference type="ChEBI" id="CHEBI:57972"/>
        <dbReference type="ChEBI" id="CHEBI:70757"/>
        <dbReference type="ChEBI" id="CHEBI:83898"/>
        <dbReference type="ChEBI" id="CHEBI:456216"/>
        <dbReference type="EC" id="6.3.2.8"/>
    </reaction>
</comment>
<evidence type="ECO:0000256" key="3">
    <source>
        <dbReference type="ARBA" id="ARBA00012211"/>
    </source>
</evidence>
<sequence>MPSNAALIGEYLRPGRRVHLIGIGGVSMRPLGLVLHDMGVEISGSDMSNSSATDGLLAQGIPVAIGHRAENIEGAEAIIRTAAVHNDNPEIAAARALGIPIFERAQAWGYIMKSYREAICVAGTHGKTTTTSMVTHIFMEAQKDPTVMIGGRLPLLDAGHRVGRGGTIIMESCEYYNSFLNFFPTIAVILNVEADHLDFFKDLADVQKSFRAFAQLVPETGCVIASGDDASTQETLAGIDRITFGLGENCTVRAVNCSDDWHAFDVLCNGAPYGHFDLGVVGRHNTLNALAAIAVAWRCGIDSETAARGLASFHGAGRRMEKKGVYNGADVYDDYAHHPGELHALLSAVQTMGYKRILCAFQPHTYTRTHALFDDFVRELRRVDVAVVAEIYAAREQNTIGISSVDLVAQIPGAIYCETLPEVTAQLRQLAQPGDLILTVGAGDIFKAGEALLKTK</sequence>
<feature type="domain" description="Mur ligase central" evidence="17">
    <location>
        <begin position="121"/>
        <end position="296"/>
    </location>
</feature>
<organism evidence="18 19">
    <name type="scientific">Candidatus Avoscillospira avistercoris</name>
    <dbReference type="NCBI Taxonomy" id="2840707"/>
    <lineage>
        <taxon>Bacteria</taxon>
        <taxon>Bacillati</taxon>
        <taxon>Bacillota</taxon>
        <taxon>Clostridia</taxon>
        <taxon>Eubacteriales</taxon>
        <taxon>Oscillospiraceae</taxon>
        <taxon>Oscillospiraceae incertae sedis</taxon>
        <taxon>Candidatus Avoscillospira</taxon>
    </lineage>
</organism>
<dbReference type="Pfam" id="PF08245">
    <property type="entry name" value="Mur_ligase_M"/>
    <property type="match status" value="1"/>
</dbReference>
<dbReference type="InterPro" id="IPR013221">
    <property type="entry name" value="Mur_ligase_cen"/>
</dbReference>
<keyword evidence="6 14" id="KW-0132">Cell division</keyword>
<dbReference type="PANTHER" id="PTHR43445">
    <property type="entry name" value="UDP-N-ACETYLMURAMATE--L-ALANINE LIGASE-RELATED"/>
    <property type="match status" value="1"/>
</dbReference>
<dbReference type="InterPro" id="IPR036615">
    <property type="entry name" value="Mur_ligase_C_dom_sf"/>
</dbReference>
<dbReference type="GO" id="GO:0071555">
    <property type="term" value="P:cell wall organization"/>
    <property type="evidence" value="ECO:0007669"/>
    <property type="project" value="UniProtKB-KW"/>
</dbReference>
<feature type="domain" description="Mur ligase C-terminal" evidence="16">
    <location>
        <begin position="318"/>
        <end position="443"/>
    </location>
</feature>
<dbReference type="HAMAP" id="MF_00046">
    <property type="entry name" value="MurC"/>
    <property type="match status" value="1"/>
</dbReference>
<keyword evidence="11 14" id="KW-0131">Cell cycle</keyword>
<evidence type="ECO:0000256" key="14">
    <source>
        <dbReference type="HAMAP-Rule" id="MF_00046"/>
    </source>
</evidence>
<dbReference type="EC" id="6.3.2.8" evidence="3 14"/>
<evidence type="ECO:0000256" key="13">
    <source>
        <dbReference type="ARBA" id="ARBA00047833"/>
    </source>
</evidence>
<dbReference type="Gene3D" id="3.40.1190.10">
    <property type="entry name" value="Mur-like, catalytic domain"/>
    <property type="match status" value="1"/>
</dbReference>
<keyword evidence="7 14" id="KW-0547">Nucleotide-binding</keyword>
<feature type="domain" description="Mur ligase N-terminal catalytic" evidence="15">
    <location>
        <begin position="18"/>
        <end position="116"/>
    </location>
</feature>
<evidence type="ECO:0000256" key="4">
    <source>
        <dbReference type="ARBA" id="ARBA00022490"/>
    </source>
</evidence>
<dbReference type="GO" id="GO:0008763">
    <property type="term" value="F:UDP-N-acetylmuramate-L-alanine ligase activity"/>
    <property type="evidence" value="ECO:0007669"/>
    <property type="project" value="UniProtKB-UniRule"/>
</dbReference>
<comment type="function">
    <text evidence="14">Cell wall formation.</text>
</comment>